<name>A0A1S0TS14_LOALO</name>
<sequence>MVALVFELIALFTALTYANLSINNGDNVRDIVRGMELMGIIQKIPITSKEVTNTTDCTKQYRIEHYDSSSKFGISPRPYQSSLTKIRWKIKMFWATVIVISILWILILIGLIVIVYIRIVHMHHTISQIFCPKD</sequence>
<feature type="signal peptide" evidence="2">
    <location>
        <begin position="1"/>
        <end position="18"/>
    </location>
</feature>
<dbReference type="OMA" id="ISQIFCP"/>
<feature type="transmembrane region" description="Helical" evidence="1">
    <location>
        <begin position="92"/>
        <end position="117"/>
    </location>
</feature>
<proteinExistence type="predicted"/>
<gene>
    <name evidence="3" type="ORF">LOAG_09387</name>
</gene>
<reference evidence="3" key="1">
    <citation type="submission" date="2012-04" db="EMBL/GenBank/DDBJ databases">
        <title>The Genome Sequence of Loa loa.</title>
        <authorList>
            <consortium name="The Broad Institute Genome Sequencing Platform"/>
            <consortium name="Broad Institute Genome Sequencing Center for Infectious Disease"/>
            <person name="Nutman T.B."/>
            <person name="Fink D.L."/>
            <person name="Russ C."/>
            <person name="Young S."/>
            <person name="Zeng Q."/>
            <person name="Gargeya S."/>
            <person name="Alvarado L."/>
            <person name="Berlin A."/>
            <person name="Chapman S.B."/>
            <person name="Chen Z."/>
            <person name="Freedman E."/>
            <person name="Gellesch M."/>
            <person name="Goldberg J."/>
            <person name="Griggs A."/>
            <person name="Gujja S."/>
            <person name="Heilman E.R."/>
            <person name="Heiman D."/>
            <person name="Howarth C."/>
            <person name="Mehta T."/>
            <person name="Neiman D."/>
            <person name="Pearson M."/>
            <person name="Roberts A."/>
            <person name="Saif S."/>
            <person name="Shea T."/>
            <person name="Shenoy N."/>
            <person name="Sisk P."/>
            <person name="Stolte C."/>
            <person name="Sykes S."/>
            <person name="White J."/>
            <person name="Yandava C."/>
            <person name="Haas B."/>
            <person name="Henn M.R."/>
            <person name="Nusbaum C."/>
            <person name="Birren B."/>
        </authorList>
    </citation>
    <scope>NUCLEOTIDE SEQUENCE [LARGE SCALE GENOMIC DNA]</scope>
</reference>
<keyword evidence="2" id="KW-0732">Signal</keyword>
<keyword evidence="1" id="KW-0812">Transmembrane</keyword>
<keyword evidence="1" id="KW-1133">Transmembrane helix</keyword>
<evidence type="ECO:0000256" key="2">
    <source>
        <dbReference type="SAM" id="SignalP"/>
    </source>
</evidence>
<organism evidence="3">
    <name type="scientific">Loa loa</name>
    <name type="common">Eye worm</name>
    <name type="synonym">Filaria loa</name>
    <dbReference type="NCBI Taxonomy" id="7209"/>
    <lineage>
        <taxon>Eukaryota</taxon>
        <taxon>Metazoa</taxon>
        <taxon>Ecdysozoa</taxon>
        <taxon>Nematoda</taxon>
        <taxon>Chromadorea</taxon>
        <taxon>Rhabditida</taxon>
        <taxon>Spirurina</taxon>
        <taxon>Spiruromorpha</taxon>
        <taxon>Filarioidea</taxon>
        <taxon>Onchocercidae</taxon>
        <taxon>Loa</taxon>
    </lineage>
</organism>
<evidence type="ECO:0000256" key="1">
    <source>
        <dbReference type="SAM" id="Phobius"/>
    </source>
</evidence>
<dbReference type="KEGG" id="loa:LOAG_09387"/>
<dbReference type="GeneID" id="9946822"/>
<feature type="chain" id="PRO_5010334606" evidence="2">
    <location>
        <begin position="19"/>
        <end position="134"/>
    </location>
</feature>
<dbReference type="AlphaFoldDB" id="A0A1S0TS14"/>
<dbReference type="RefSeq" id="XP_003144961.1">
    <property type="nucleotide sequence ID" value="XM_003144913.1"/>
</dbReference>
<dbReference type="OrthoDB" id="5874300at2759"/>
<keyword evidence="1" id="KW-0472">Membrane</keyword>
<evidence type="ECO:0000313" key="3">
    <source>
        <dbReference type="EMBL" id="EFO19110.1"/>
    </source>
</evidence>
<dbReference type="CTD" id="9946822"/>
<accession>A0A1S0TS14</accession>
<protein>
    <submittedName>
        <fullName evidence="3">Uncharacterized protein</fullName>
    </submittedName>
</protein>
<dbReference type="InParanoid" id="A0A1S0TS14"/>
<dbReference type="EMBL" id="JH712447">
    <property type="protein sequence ID" value="EFO19110.1"/>
    <property type="molecule type" value="Genomic_DNA"/>
</dbReference>